<dbReference type="InterPro" id="IPR000639">
    <property type="entry name" value="Epox_hydrolase-like"/>
</dbReference>
<protein>
    <submittedName>
        <fullName evidence="3">Pimeloyl-ACP methyl ester carboxylesterase</fullName>
    </submittedName>
</protein>
<evidence type="ECO:0000256" key="1">
    <source>
        <dbReference type="ARBA" id="ARBA00022801"/>
    </source>
</evidence>
<dbReference type="PRINTS" id="PR00412">
    <property type="entry name" value="EPOXHYDRLASE"/>
</dbReference>
<reference evidence="3 4" key="1">
    <citation type="submission" date="2019-02" db="EMBL/GenBank/DDBJ databases">
        <title>Sequencing the genomes of 1000 actinobacteria strains.</title>
        <authorList>
            <person name="Klenk H.-P."/>
        </authorList>
    </citation>
    <scope>NUCLEOTIDE SEQUENCE [LARGE SCALE GENOMIC DNA]</scope>
    <source>
        <strain evidence="3 4">DSM 16932</strain>
    </source>
</reference>
<name>A0A4Q7M5D7_9MICO</name>
<dbReference type="AlphaFoldDB" id="A0A4Q7M5D7"/>
<dbReference type="Proteomes" id="UP000293852">
    <property type="component" value="Unassembled WGS sequence"/>
</dbReference>
<dbReference type="GO" id="GO:0016787">
    <property type="term" value="F:hydrolase activity"/>
    <property type="evidence" value="ECO:0007669"/>
    <property type="project" value="UniProtKB-KW"/>
</dbReference>
<organism evidence="3 4">
    <name type="scientific">Xylanimonas ulmi</name>
    <dbReference type="NCBI Taxonomy" id="228973"/>
    <lineage>
        <taxon>Bacteria</taxon>
        <taxon>Bacillati</taxon>
        <taxon>Actinomycetota</taxon>
        <taxon>Actinomycetes</taxon>
        <taxon>Micrococcales</taxon>
        <taxon>Promicromonosporaceae</taxon>
        <taxon>Xylanimonas</taxon>
    </lineage>
</organism>
<dbReference type="PANTHER" id="PTHR43329">
    <property type="entry name" value="EPOXIDE HYDROLASE"/>
    <property type="match status" value="1"/>
</dbReference>
<gene>
    <name evidence="3" type="ORF">EV386_2506</name>
</gene>
<dbReference type="Gene3D" id="3.40.50.1820">
    <property type="entry name" value="alpha/beta hydrolase"/>
    <property type="match status" value="1"/>
</dbReference>
<feature type="domain" description="AB hydrolase-1" evidence="2">
    <location>
        <begin position="49"/>
        <end position="300"/>
    </location>
</feature>
<dbReference type="EMBL" id="SGWX01000001">
    <property type="protein sequence ID" value="RZS62187.1"/>
    <property type="molecule type" value="Genomic_DNA"/>
</dbReference>
<comment type="caution">
    <text evidence="3">The sequence shown here is derived from an EMBL/GenBank/DDBJ whole genome shotgun (WGS) entry which is preliminary data.</text>
</comment>
<sequence>MSEAREVADYSSALVEGPWRHEFVPANGSRFHVALAGPERTASATAPLVVLLHSFGQFWWTWRHQITALAEAGYCVAAMDLRGVAASDKPPSGYDTPTRTRDVAGVVRSLGHDRAIVVGHGTGGSVAWSMAALQPAMTAGVAALSCPHPAHVHLSLAQQITPRALRLLALAQVPTLPERRLRDSDVLERYFALGAARPLDPEAVELYRTVLRIPFAAHCAAESLRWIVRSTPRLDGRRFTAAVRRVLGVPTLQAHGELDRIVRRERADADGAAFARDFRFEVVDGAGHFLAEEAPTQVTDLLLDWLPRAAR</sequence>
<keyword evidence="4" id="KW-1185">Reference proteome</keyword>
<evidence type="ECO:0000313" key="4">
    <source>
        <dbReference type="Proteomes" id="UP000293852"/>
    </source>
</evidence>
<keyword evidence="1" id="KW-0378">Hydrolase</keyword>
<dbReference type="RefSeq" id="WP_130415436.1">
    <property type="nucleotide sequence ID" value="NZ_SGWX01000001.1"/>
</dbReference>
<dbReference type="InterPro" id="IPR029058">
    <property type="entry name" value="AB_hydrolase_fold"/>
</dbReference>
<evidence type="ECO:0000259" key="2">
    <source>
        <dbReference type="Pfam" id="PF12697"/>
    </source>
</evidence>
<dbReference type="SUPFAM" id="SSF53474">
    <property type="entry name" value="alpha/beta-Hydrolases"/>
    <property type="match status" value="1"/>
</dbReference>
<dbReference type="OrthoDB" id="2987348at2"/>
<evidence type="ECO:0000313" key="3">
    <source>
        <dbReference type="EMBL" id="RZS62187.1"/>
    </source>
</evidence>
<dbReference type="InterPro" id="IPR000073">
    <property type="entry name" value="AB_hydrolase_1"/>
</dbReference>
<accession>A0A4Q7M5D7</accession>
<proteinExistence type="predicted"/>
<dbReference type="Pfam" id="PF12697">
    <property type="entry name" value="Abhydrolase_6"/>
    <property type="match status" value="1"/>
</dbReference>